<gene>
    <name evidence="1" type="ORF">llap_5066</name>
</gene>
<name>A0A2I0UF07_LIMLA</name>
<dbReference type="AlphaFoldDB" id="A0A2I0UF07"/>
<protein>
    <submittedName>
        <fullName evidence="1">Uncharacterized protein</fullName>
    </submittedName>
</protein>
<sequence length="231" mass="26308">MESSVLLLGWAVKAAFYPLSSPRIHYMGHVISNSQHEINHSVELTPLRDALPTPGRGLNRRGSSCILVPEVGVETEGKKEDLVNYRLVSLPSVPSKIMEQILLETLLRHMENQERRATKLVRGLENKSHEERLRELGMFSLEKRRLRGDLIALYNSLKGGCRETEQTQVPQPFLIREMLQAPHHLCSPLLSPLQQFPVHLELGSPELDMVLQMGPHQGRVEKEDKQSLYMK</sequence>
<proteinExistence type="predicted"/>
<accession>A0A2I0UF07</accession>
<dbReference type="EMBL" id="KZ505814">
    <property type="protein sequence ID" value="PKU44630.1"/>
    <property type="molecule type" value="Genomic_DNA"/>
</dbReference>
<keyword evidence="2" id="KW-1185">Reference proteome</keyword>
<reference evidence="2" key="1">
    <citation type="submission" date="2017-11" db="EMBL/GenBank/DDBJ databases">
        <authorList>
            <person name="Lima N.C."/>
            <person name="Parody-Merino A.M."/>
            <person name="Battley P.F."/>
            <person name="Fidler A.E."/>
            <person name="Prosdocimi F."/>
        </authorList>
    </citation>
    <scope>NUCLEOTIDE SEQUENCE [LARGE SCALE GENOMIC DNA]</scope>
</reference>
<organism evidence="1 2">
    <name type="scientific">Limosa lapponica baueri</name>
    <dbReference type="NCBI Taxonomy" id="1758121"/>
    <lineage>
        <taxon>Eukaryota</taxon>
        <taxon>Metazoa</taxon>
        <taxon>Chordata</taxon>
        <taxon>Craniata</taxon>
        <taxon>Vertebrata</taxon>
        <taxon>Euteleostomi</taxon>
        <taxon>Archelosauria</taxon>
        <taxon>Archosauria</taxon>
        <taxon>Dinosauria</taxon>
        <taxon>Saurischia</taxon>
        <taxon>Theropoda</taxon>
        <taxon>Coelurosauria</taxon>
        <taxon>Aves</taxon>
        <taxon>Neognathae</taxon>
        <taxon>Neoaves</taxon>
        <taxon>Charadriiformes</taxon>
        <taxon>Scolopacidae</taxon>
        <taxon>Limosa</taxon>
    </lineage>
</organism>
<evidence type="ECO:0000313" key="2">
    <source>
        <dbReference type="Proteomes" id="UP000233556"/>
    </source>
</evidence>
<evidence type="ECO:0000313" key="1">
    <source>
        <dbReference type="EMBL" id="PKU44630.1"/>
    </source>
</evidence>
<reference evidence="2" key="2">
    <citation type="submission" date="2017-12" db="EMBL/GenBank/DDBJ databases">
        <title>Genome sequence of the Bar-tailed Godwit (Limosa lapponica baueri).</title>
        <authorList>
            <person name="Lima N.C.B."/>
            <person name="Parody-Merino A.M."/>
            <person name="Battley P.F."/>
            <person name="Fidler A.E."/>
            <person name="Prosdocimi F."/>
        </authorList>
    </citation>
    <scope>NUCLEOTIDE SEQUENCE [LARGE SCALE GENOMIC DNA]</scope>
</reference>
<dbReference type="Proteomes" id="UP000233556">
    <property type="component" value="Unassembled WGS sequence"/>
</dbReference>